<keyword evidence="2 4" id="KW-0808">Transferase</keyword>
<dbReference type="InterPro" id="IPR036320">
    <property type="entry name" value="Glycosyl_Trfase_fam3_N_dom_sf"/>
</dbReference>
<dbReference type="Gene3D" id="3.40.1030.10">
    <property type="entry name" value="Nucleoside phosphorylase/phosphoribosyltransferase catalytic domain"/>
    <property type="match status" value="1"/>
</dbReference>
<dbReference type="SUPFAM" id="SSF47648">
    <property type="entry name" value="Nucleoside phosphorylase/phosphoribosyltransferase N-terminal domain"/>
    <property type="match status" value="1"/>
</dbReference>
<dbReference type="PANTHER" id="PTHR10515">
    <property type="entry name" value="THYMIDINE PHOSPHORYLASE"/>
    <property type="match status" value="1"/>
</dbReference>
<organism evidence="6 7">
    <name type="scientific">Methylocystis echinoides</name>
    <dbReference type="NCBI Taxonomy" id="29468"/>
    <lineage>
        <taxon>Bacteria</taxon>
        <taxon>Pseudomonadati</taxon>
        <taxon>Pseudomonadota</taxon>
        <taxon>Alphaproteobacteria</taxon>
        <taxon>Hyphomicrobiales</taxon>
        <taxon>Methylocystaceae</taxon>
        <taxon>Methylocystis</taxon>
    </lineage>
</organism>
<dbReference type="GO" id="GO:0005829">
    <property type="term" value="C:cytosol"/>
    <property type="evidence" value="ECO:0007669"/>
    <property type="project" value="TreeGrafter"/>
</dbReference>
<dbReference type="Pfam" id="PF02885">
    <property type="entry name" value="Glycos_trans_3N"/>
    <property type="match status" value="1"/>
</dbReference>
<evidence type="ECO:0000313" key="7">
    <source>
        <dbReference type="Proteomes" id="UP001144323"/>
    </source>
</evidence>
<evidence type="ECO:0000256" key="1">
    <source>
        <dbReference type="ARBA" id="ARBA00022676"/>
    </source>
</evidence>
<gene>
    <name evidence="6" type="ORF">LMG27198_41320</name>
</gene>
<dbReference type="GO" id="GO:0006213">
    <property type="term" value="P:pyrimidine nucleoside metabolic process"/>
    <property type="evidence" value="ECO:0007669"/>
    <property type="project" value="InterPro"/>
</dbReference>
<dbReference type="Gene3D" id="1.20.970.50">
    <property type="match status" value="1"/>
</dbReference>
<dbReference type="Gene3D" id="2.40.40.20">
    <property type="match status" value="1"/>
</dbReference>
<evidence type="ECO:0000313" key="6">
    <source>
        <dbReference type="EMBL" id="GLI95140.1"/>
    </source>
</evidence>
<evidence type="ECO:0000256" key="3">
    <source>
        <dbReference type="ARBA" id="ARBA00048550"/>
    </source>
</evidence>
<proteinExistence type="inferred from homology"/>
<dbReference type="Gene3D" id="3.90.1170.30">
    <property type="entry name" value="Pyrimidine nucleoside phosphorylase-like, C-terminal domain"/>
    <property type="match status" value="1"/>
</dbReference>
<dbReference type="InterPro" id="IPR000312">
    <property type="entry name" value="Glycosyl_Trfase_fam3"/>
</dbReference>
<evidence type="ECO:0000256" key="4">
    <source>
        <dbReference type="HAMAP-Rule" id="MF_00703"/>
    </source>
</evidence>
<dbReference type="Proteomes" id="UP001144323">
    <property type="component" value="Unassembled WGS sequence"/>
</dbReference>
<reference evidence="6" key="1">
    <citation type="journal article" date="2023" name="Int. J. Syst. Evol. Microbiol.">
        <title>Methylocystis iwaonis sp. nov., a type II methane-oxidizing bacterium from surface soil of a rice paddy field in Japan, and emended description of the genus Methylocystis (ex Whittenbury et al. 1970) Bowman et al. 1993.</title>
        <authorList>
            <person name="Kaise H."/>
            <person name="Sawadogo J.B."/>
            <person name="Alam M.S."/>
            <person name="Ueno C."/>
            <person name="Dianou D."/>
            <person name="Shinjo R."/>
            <person name="Asakawa S."/>
        </authorList>
    </citation>
    <scope>NUCLEOTIDE SEQUENCE</scope>
    <source>
        <strain evidence="6">LMG27198</strain>
    </source>
</reference>
<dbReference type="NCBIfam" id="NF003338">
    <property type="entry name" value="PRK04350.1"/>
    <property type="match status" value="1"/>
</dbReference>
<dbReference type="PROSITE" id="PS00647">
    <property type="entry name" value="THYMID_PHOSPHORYLASE"/>
    <property type="match status" value="1"/>
</dbReference>
<dbReference type="InterPro" id="IPR036566">
    <property type="entry name" value="PYNP-like_C_sf"/>
</dbReference>
<dbReference type="InterPro" id="IPR000053">
    <property type="entry name" value="Thymidine/pyrmidine_PPase"/>
</dbReference>
<accession>A0A9W6GYC0</accession>
<dbReference type="InterPro" id="IPR013102">
    <property type="entry name" value="PYNP_C"/>
</dbReference>
<keyword evidence="1 4" id="KW-0328">Glycosyltransferase</keyword>
<dbReference type="GO" id="GO:0009032">
    <property type="term" value="F:thymidine phosphorylase activity"/>
    <property type="evidence" value="ECO:0007669"/>
    <property type="project" value="UniProtKB-UniRule"/>
</dbReference>
<comment type="catalytic activity">
    <reaction evidence="3 4">
        <text>thymidine + phosphate = 2-deoxy-alpha-D-ribose 1-phosphate + thymine</text>
        <dbReference type="Rhea" id="RHEA:16037"/>
        <dbReference type="ChEBI" id="CHEBI:17748"/>
        <dbReference type="ChEBI" id="CHEBI:17821"/>
        <dbReference type="ChEBI" id="CHEBI:43474"/>
        <dbReference type="ChEBI" id="CHEBI:57259"/>
        <dbReference type="EC" id="2.4.2.4"/>
    </reaction>
</comment>
<dbReference type="InterPro" id="IPR035902">
    <property type="entry name" value="Nuc_phospho_transferase"/>
</dbReference>
<dbReference type="InterPro" id="IPR028579">
    <property type="entry name" value="Thym_Pase_Put"/>
</dbReference>
<dbReference type="Pfam" id="PF07831">
    <property type="entry name" value="PYNP_C"/>
    <property type="match status" value="1"/>
</dbReference>
<dbReference type="AlphaFoldDB" id="A0A9W6GYC0"/>
<comment type="caution">
    <text evidence="6">The sequence shown here is derived from an EMBL/GenBank/DDBJ whole genome shotgun (WGS) entry which is preliminary data.</text>
</comment>
<dbReference type="InterPro" id="IPR017459">
    <property type="entry name" value="Glycosyl_Trfase_fam3_N_dom"/>
</dbReference>
<comment type="similarity">
    <text evidence="4">Belongs to the thymidine/pyrimidine-nucleoside phosphorylase family. Type 2 subfamily.</text>
</comment>
<sequence>MNASHCANNTRQPAPTNSLRARRLGVDTQYEAIVFMRKDCPVCRSEGFTAHTRILLRAGGREIIATLYQITGDLISHEEAALSEAAWQRLGLRDGDRITVKHSPPLDSLRAVRRRIYGNSLERASFQSIVRDVVDGRYSDLHLASFITACSARPLERAEILALTQAMVNVGDRLKWDANLVVDKHCVGGLPGNRTTPIVVAIVASLGLTMPKTSSRAITSPAGTADVMETIAPIDLDADAIRRVVEQEGGCVVWGGAVRLSPADDILIRVERALDLDAEGQLIASVLSKKIAAGATHLVLDIPVGATAKVRGREAAENLAKGLLSVAEHFGLKAQVVLSDGSQPVGKGVGPALEARDVLAVLRCNAEAPPDLRRRAITLAGAVLELAAASPPGQGEVLATKALDDGRAWAKFQRICDAQGGMRTPPSSKHRRPLLAPRSGWLGVIDNRRIARLAKLAGAPDAKAAGVELHAKLGDVVVAGQPLCTVHAEAPGELAYALEYAVANPDILVVEDQ</sequence>
<name>A0A9W6GYC0_9HYPH</name>
<dbReference type="EC" id="2.4.2.4" evidence="4"/>
<dbReference type="InterPro" id="IPR017872">
    <property type="entry name" value="Pyrmidine_PPase_CS"/>
</dbReference>
<keyword evidence="7" id="KW-1185">Reference proteome</keyword>
<dbReference type="GO" id="GO:0004645">
    <property type="term" value="F:1,4-alpha-oligoglucan phosphorylase activity"/>
    <property type="evidence" value="ECO:0007669"/>
    <property type="project" value="InterPro"/>
</dbReference>
<dbReference type="PANTHER" id="PTHR10515:SF0">
    <property type="entry name" value="THYMIDINE PHOSPHORYLASE"/>
    <property type="match status" value="1"/>
</dbReference>
<dbReference type="RefSeq" id="WP_281805810.1">
    <property type="nucleotide sequence ID" value="NZ_BSEC01000002.1"/>
</dbReference>
<dbReference type="SMART" id="SM00941">
    <property type="entry name" value="PYNP_C"/>
    <property type="match status" value="1"/>
</dbReference>
<evidence type="ECO:0000256" key="2">
    <source>
        <dbReference type="ARBA" id="ARBA00022679"/>
    </source>
</evidence>
<protein>
    <recommendedName>
        <fullName evidence="4">Putative thymidine phosphorylase</fullName>
        <ecNumber evidence="4">2.4.2.4</ecNumber>
    </recommendedName>
    <alternativeName>
        <fullName evidence="4">TdRPase</fullName>
    </alternativeName>
</protein>
<dbReference type="SUPFAM" id="SSF52418">
    <property type="entry name" value="Nucleoside phosphorylase/phosphoribosyltransferase catalytic domain"/>
    <property type="match status" value="1"/>
</dbReference>
<dbReference type="NCBIfam" id="TIGR02645">
    <property type="entry name" value="ARCH_P_rylase"/>
    <property type="match status" value="1"/>
</dbReference>
<dbReference type="HAMAP" id="MF_00703">
    <property type="entry name" value="Thymid_phosp_2"/>
    <property type="match status" value="1"/>
</dbReference>
<dbReference type="SUPFAM" id="SSF54680">
    <property type="entry name" value="Pyrimidine nucleoside phosphorylase C-terminal domain"/>
    <property type="match status" value="1"/>
</dbReference>
<dbReference type="EMBL" id="BSEC01000002">
    <property type="protein sequence ID" value="GLI95140.1"/>
    <property type="molecule type" value="Genomic_DNA"/>
</dbReference>
<feature type="domain" description="Pyrimidine nucleoside phosphorylase C-terminal" evidence="5">
    <location>
        <begin position="441"/>
        <end position="508"/>
    </location>
</feature>
<dbReference type="Pfam" id="PF00591">
    <property type="entry name" value="Glycos_transf_3"/>
    <property type="match status" value="1"/>
</dbReference>
<dbReference type="InterPro" id="IPR013466">
    <property type="entry name" value="Thymidine/AMP_Pase"/>
</dbReference>
<evidence type="ECO:0000259" key="5">
    <source>
        <dbReference type="SMART" id="SM00941"/>
    </source>
</evidence>
<dbReference type="GO" id="GO:0006206">
    <property type="term" value="P:pyrimidine nucleobase metabolic process"/>
    <property type="evidence" value="ECO:0007669"/>
    <property type="project" value="InterPro"/>
</dbReference>